<reference evidence="2 3" key="1">
    <citation type="submission" date="2015-03" db="EMBL/GenBank/DDBJ databases">
        <authorList>
            <person name="Morales-Cruz A."/>
            <person name="Amrine K.C."/>
            <person name="Cantu D."/>
        </authorList>
    </citation>
    <scope>NUCLEOTIDE SEQUENCE [LARGE SCALE GENOMIC DNA]</scope>
    <source>
        <strain evidence="2">DS831</strain>
    </source>
</reference>
<dbReference type="EMBL" id="LAQI01000009">
    <property type="protein sequence ID" value="KKY28474.1"/>
    <property type="molecule type" value="Genomic_DNA"/>
</dbReference>
<dbReference type="InterPro" id="IPR052158">
    <property type="entry name" value="INH-QAR"/>
</dbReference>
<evidence type="ECO:0000313" key="2">
    <source>
        <dbReference type="EMBL" id="KKY28474.1"/>
    </source>
</evidence>
<accession>A0A0G2F2D9</accession>
<proteinExistence type="predicted"/>
<sequence length="262" mass="29128">MPIFKAPSASPTFFHHNNLLRIHYGSFGTGSMTFDLRNPDRKVHAGVILTKGVTEMLDIAPFEFFAWMTRPSLQMLNLPPAMLDDAIDFDLHWVTADGNPAALKSGASIQPTHSFATCPPLDIVLMGAHDVKYQTTDAEKAFIRQSYERCSAFLTVCGGILPMLEAGLLEGMSACAPRMMLGMMRKQAPHVTWVDKRWVRDGKVWSSSTLLNGMDLMRGFAEETWGGKNGAVEAMLDAAHFPARDVDFKDFHGKHFEVDSFE</sequence>
<gene>
    <name evidence="2" type="ORF">UCDDS831_g00214</name>
</gene>
<organism evidence="2 3">
    <name type="scientific">Diplodia seriata</name>
    <dbReference type="NCBI Taxonomy" id="420778"/>
    <lineage>
        <taxon>Eukaryota</taxon>
        <taxon>Fungi</taxon>
        <taxon>Dikarya</taxon>
        <taxon>Ascomycota</taxon>
        <taxon>Pezizomycotina</taxon>
        <taxon>Dothideomycetes</taxon>
        <taxon>Dothideomycetes incertae sedis</taxon>
        <taxon>Botryosphaeriales</taxon>
        <taxon>Botryosphaeriaceae</taxon>
        <taxon>Diplodia</taxon>
    </lineage>
</organism>
<evidence type="ECO:0000259" key="1">
    <source>
        <dbReference type="Pfam" id="PF01965"/>
    </source>
</evidence>
<protein>
    <submittedName>
        <fullName evidence="2">Putative dj-1 family protein</fullName>
    </submittedName>
</protein>
<feature type="domain" description="DJ-1/PfpI" evidence="1">
    <location>
        <begin position="87"/>
        <end position="222"/>
    </location>
</feature>
<dbReference type="Pfam" id="PF01965">
    <property type="entry name" value="DJ-1_PfpI"/>
    <property type="match status" value="1"/>
</dbReference>
<dbReference type="InterPro" id="IPR002818">
    <property type="entry name" value="DJ-1/PfpI"/>
</dbReference>
<dbReference type="AlphaFoldDB" id="A0A0G2F2D9"/>
<dbReference type="PANTHER" id="PTHR43130:SF7">
    <property type="entry name" value="DJ-1_PFPI DOMAIN-CONTAINING PROTEIN"/>
    <property type="match status" value="1"/>
</dbReference>
<dbReference type="Gene3D" id="3.40.50.880">
    <property type="match status" value="1"/>
</dbReference>
<reference evidence="2 3" key="2">
    <citation type="submission" date="2015-05" db="EMBL/GenBank/DDBJ databases">
        <title>Distinctive expansion of gene families associated with plant cell wall degradation and secondary metabolism in the genomes of grapevine trunk pathogens.</title>
        <authorList>
            <person name="Lawrence D.P."/>
            <person name="Travadon R."/>
            <person name="Rolshausen P.E."/>
            <person name="Baumgartner K."/>
        </authorList>
    </citation>
    <scope>NUCLEOTIDE SEQUENCE [LARGE SCALE GENOMIC DNA]</scope>
    <source>
        <strain evidence="2">DS831</strain>
    </source>
</reference>
<dbReference type="PANTHER" id="PTHR43130">
    <property type="entry name" value="ARAC-FAMILY TRANSCRIPTIONAL REGULATOR"/>
    <property type="match status" value="1"/>
</dbReference>
<dbReference type="SUPFAM" id="SSF52317">
    <property type="entry name" value="Class I glutamine amidotransferase-like"/>
    <property type="match status" value="1"/>
</dbReference>
<comment type="caution">
    <text evidence="2">The sequence shown here is derived from an EMBL/GenBank/DDBJ whole genome shotgun (WGS) entry which is preliminary data.</text>
</comment>
<dbReference type="Proteomes" id="UP000034182">
    <property type="component" value="Unassembled WGS sequence"/>
</dbReference>
<dbReference type="InterPro" id="IPR029062">
    <property type="entry name" value="Class_I_gatase-like"/>
</dbReference>
<evidence type="ECO:0000313" key="3">
    <source>
        <dbReference type="Proteomes" id="UP000034182"/>
    </source>
</evidence>
<name>A0A0G2F2D9_9PEZI</name>